<dbReference type="InterPro" id="IPR002833">
    <property type="entry name" value="PTH2"/>
</dbReference>
<name>A0AAD9MNE7_PROWI</name>
<dbReference type="PANTHER" id="PTHR12649:SF11">
    <property type="entry name" value="PEPTIDYL-TRNA HYDROLASE 2, MITOCHONDRIAL"/>
    <property type="match status" value="1"/>
</dbReference>
<dbReference type="InterPro" id="IPR023476">
    <property type="entry name" value="Pep_tRNA_hydro_II_dom_sf"/>
</dbReference>
<dbReference type="EC" id="3.1.1.29" evidence="1"/>
<dbReference type="Gene3D" id="3.40.1490.10">
    <property type="entry name" value="Bit1"/>
    <property type="match status" value="1"/>
</dbReference>
<gene>
    <name evidence="5" type="ORF">QBZ16_003456</name>
</gene>
<dbReference type="NCBIfam" id="NF003314">
    <property type="entry name" value="PRK04322.1"/>
    <property type="match status" value="1"/>
</dbReference>
<comment type="catalytic activity">
    <reaction evidence="4">
        <text>an N-acyl-L-alpha-aminoacyl-tRNA + H2O = an N-acyl-L-amino acid + a tRNA + H(+)</text>
        <dbReference type="Rhea" id="RHEA:54448"/>
        <dbReference type="Rhea" id="RHEA-COMP:10123"/>
        <dbReference type="Rhea" id="RHEA-COMP:13883"/>
        <dbReference type="ChEBI" id="CHEBI:15377"/>
        <dbReference type="ChEBI" id="CHEBI:15378"/>
        <dbReference type="ChEBI" id="CHEBI:59874"/>
        <dbReference type="ChEBI" id="CHEBI:78442"/>
        <dbReference type="ChEBI" id="CHEBI:138191"/>
        <dbReference type="EC" id="3.1.1.29"/>
    </reaction>
</comment>
<keyword evidence="6" id="KW-1185">Reference proteome</keyword>
<comment type="caution">
    <text evidence="5">The sequence shown here is derived from an EMBL/GenBank/DDBJ whole genome shotgun (WGS) entry which is preliminary data.</text>
</comment>
<evidence type="ECO:0000313" key="6">
    <source>
        <dbReference type="Proteomes" id="UP001255856"/>
    </source>
</evidence>
<dbReference type="NCBIfam" id="TIGR00283">
    <property type="entry name" value="arch_pth2"/>
    <property type="match status" value="1"/>
</dbReference>
<dbReference type="SUPFAM" id="SSF102462">
    <property type="entry name" value="Peptidyl-tRNA hydrolase II"/>
    <property type="match status" value="1"/>
</dbReference>
<protein>
    <recommendedName>
        <fullName evidence="1">peptidyl-tRNA hydrolase</fullName>
        <ecNumber evidence="1">3.1.1.29</ecNumber>
    </recommendedName>
</protein>
<evidence type="ECO:0000256" key="4">
    <source>
        <dbReference type="ARBA" id="ARBA00048707"/>
    </source>
</evidence>
<keyword evidence="2" id="KW-0378">Hydrolase</keyword>
<organism evidence="5 6">
    <name type="scientific">Prototheca wickerhamii</name>
    <dbReference type="NCBI Taxonomy" id="3111"/>
    <lineage>
        <taxon>Eukaryota</taxon>
        <taxon>Viridiplantae</taxon>
        <taxon>Chlorophyta</taxon>
        <taxon>core chlorophytes</taxon>
        <taxon>Trebouxiophyceae</taxon>
        <taxon>Chlorellales</taxon>
        <taxon>Chlorellaceae</taxon>
        <taxon>Prototheca</taxon>
    </lineage>
</organism>
<dbReference type="FunFam" id="3.40.1490.10:FF:000001">
    <property type="entry name" value="Peptidyl-tRNA hydrolase 2"/>
    <property type="match status" value="1"/>
</dbReference>
<dbReference type="GO" id="GO:0005829">
    <property type="term" value="C:cytosol"/>
    <property type="evidence" value="ECO:0007669"/>
    <property type="project" value="TreeGrafter"/>
</dbReference>
<accession>A0AAD9MNE7</accession>
<dbReference type="Pfam" id="PF01981">
    <property type="entry name" value="PTH2"/>
    <property type="match status" value="1"/>
</dbReference>
<evidence type="ECO:0000256" key="2">
    <source>
        <dbReference type="ARBA" id="ARBA00022801"/>
    </source>
</evidence>
<sequence>MKGSSDVLVAGALVALGYALRAIVERFSWTDEPYKMVLVVNDELKMGKGKIGAQCAHAAVAVVERVADSQPHVLDAWEENGQAKICLRADSTATLTKLARQAKKAGLPAYLVADAGRTQVAPGSKTVLAIGPGPKSALDAITGTLKLL</sequence>
<proteinExistence type="inferred from homology"/>
<evidence type="ECO:0000256" key="1">
    <source>
        <dbReference type="ARBA" id="ARBA00013260"/>
    </source>
</evidence>
<dbReference type="EMBL" id="JASFZW010000004">
    <property type="protein sequence ID" value="KAK2078616.1"/>
    <property type="molecule type" value="Genomic_DNA"/>
</dbReference>
<dbReference type="AlphaFoldDB" id="A0AAD9MNE7"/>
<dbReference type="PANTHER" id="PTHR12649">
    <property type="entry name" value="PEPTIDYL-TRNA HYDROLASE 2"/>
    <property type="match status" value="1"/>
</dbReference>
<dbReference type="Proteomes" id="UP001255856">
    <property type="component" value="Unassembled WGS sequence"/>
</dbReference>
<comment type="similarity">
    <text evidence="3">Belongs to the PTH2 family.</text>
</comment>
<reference evidence="5" key="1">
    <citation type="submission" date="2021-01" db="EMBL/GenBank/DDBJ databases">
        <authorList>
            <person name="Eckstrom K.M.E."/>
        </authorList>
    </citation>
    <scope>NUCLEOTIDE SEQUENCE</scope>
    <source>
        <strain evidence="5">UVCC 0001</strain>
    </source>
</reference>
<evidence type="ECO:0000313" key="5">
    <source>
        <dbReference type="EMBL" id="KAK2078616.1"/>
    </source>
</evidence>
<evidence type="ECO:0000256" key="3">
    <source>
        <dbReference type="ARBA" id="ARBA00038050"/>
    </source>
</evidence>
<dbReference type="GO" id="GO:0004045">
    <property type="term" value="F:peptidyl-tRNA hydrolase activity"/>
    <property type="evidence" value="ECO:0007669"/>
    <property type="project" value="UniProtKB-EC"/>
</dbReference>